<gene>
    <name evidence="2" type="ORF">GNLVRS02_ARAD1C10846g</name>
</gene>
<dbReference type="SUPFAM" id="SSF69118">
    <property type="entry name" value="AhpD-like"/>
    <property type="match status" value="1"/>
</dbReference>
<dbReference type="Pfam" id="PF02627">
    <property type="entry name" value="CMD"/>
    <property type="match status" value="1"/>
</dbReference>
<feature type="domain" description="Carboxymuconolactone decarboxylase-like" evidence="1">
    <location>
        <begin position="201"/>
        <end position="268"/>
    </location>
</feature>
<reference evidence="2" key="1">
    <citation type="submission" date="2014-02" db="EMBL/GenBank/DDBJ databases">
        <authorList>
            <person name="Genoscope - CEA"/>
        </authorList>
    </citation>
    <scope>NUCLEOTIDE SEQUENCE</scope>
    <source>
        <strain evidence="2">LS3</strain>
    </source>
</reference>
<dbReference type="InterPro" id="IPR052999">
    <property type="entry name" value="PTS1_Protein"/>
</dbReference>
<dbReference type="PANTHER" id="PTHR28180:SF2">
    <property type="entry name" value="PEROXISOMAL PROTEIN 2"/>
    <property type="match status" value="1"/>
</dbReference>
<dbReference type="InterPro" id="IPR029032">
    <property type="entry name" value="AhpD-like"/>
</dbReference>
<name>A0A060T084_BLAAD</name>
<sequence>MEPMGPLESCYRLSGYQQSLIAAFRICNSGSASIFRADTLPSNLDSALHKIMAILTTARLAQLAATPLLGSSWYYVAAATFSVCNQPEEVPRIFDYMMDRTEGLEPQFQVAQKMREALLKSAALGGLPKSINSLTQLKNATPEQLREHTLQRNKPLDPNRGASFFDAVYGKVARRILNQMSGAYPDLGAYAINQVYAPLLSFTDILGPKDTSLVVIACLIPQDVNPQLKGHLKGGLNNGATKEEIMSLRDMVMTICQWCGVTWKNEVAKL</sequence>
<dbReference type="GO" id="GO:0051920">
    <property type="term" value="F:peroxiredoxin activity"/>
    <property type="evidence" value="ECO:0007669"/>
    <property type="project" value="InterPro"/>
</dbReference>
<accession>A0A060T084</accession>
<reference evidence="2" key="2">
    <citation type="submission" date="2014-06" db="EMBL/GenBank/DDBJ databases">
        <title>The complete genome of Blastobotrys (Arxula) adeninivorans LS3 - a yeast of biotechnological interest.</title>
        <authorList>
            <person name="Kunze G."/>
            <person name="Gaillardin C."/>
            <person name="Czernicka M."/>
            <person name="Durrens P."/>
            <person name="Martin T."/>
            <person name="Boer E."/>
            <person name="Gabaldon T."/>
            <person name="Cruz J."/>
            <person name="Talla E."/>
            <person name="Marck C."/>
            <person name="Goffeau A."/>
            <person name="Barbe V."/>
            <person name="Baret P."/>
            <person name="Baronian K."/>
            <person name="Beier S."/>
            <person name="Bleykasten C."/>
            <person name="Bode R."/>
            <person name="Casaregola S."/>
            <person name="Despons L."/>
            <person name="Fairhead C."/>
            <person name="Giersberg M."/>
            <person name="Gierski P."/>
            <person name="Hahnel U."/>
            <person name="Hartmann A."/>
            <person name="Jankowska D."/>
            <person name="Jubin C."/>
            <person name="Jung P."/>
            <person name="Lafontaine I."/>
            <person name="Leh-Louis V."/>
            <person name="Lemaire M."/>
            <person name="Marcet-Houben M."/>
            <person name="Mascher M."/>
            <person name="Morel G."/>
            <person name="Richard G.-F."/>
            <person name="Riechen J."/>
            <person name="Sacerdot C."/>
            <person name="Sarkar A."/>
            <person name="Savel G."/>
            <person name="Schacherer J."/>
            <person name="Sherman D."/>
            <person name="Straub M.-L."/>
            <person name="Stein N."/>
            <person name="Thierry A."/>
            <person name="Trautwein-Schult A."/>
            <person name="Westhof E."/>
            <person name="Worch S."/>
            <person name="Dujon B."/>
            <person name="Souciet J.-L."/>
            <person name="Wincker P."/>
            <person name="Scholz U."/>
            <person name="Neuveglise N."/>
        </authorList>
    </citation>
    <scope>NUCLEOTIDE SEQUENCE</scope>
    <source>
        <strain evidence="2">LS3</strain>
    </source>
</reference>
<dbReference type="InterPro" id="IPR003779">
    <property type="entry name" value="CMD-like"/>
</dbReference>
<protein>
    <submittedName>
        <fullName evidence="2">ARAD1C10846p</fullName>
    </submittedName>
</protein>
<proteinExistence type="predicted"/>
<dbReference type="Gene3D" id="1.20.1290.10">
    <property type="entry name" value="AhpD-like"/>
    <property type="match status" value="1"/>
</dbReference>
<dbReference type="PANTHER" id="PTHR28180">
    <property type="entry name" value="CONSERVED MITOCHONDRIAL PROTEIN-RELATED"/>
    <property type="match status" value="1"/>
</dbReference>
<dbReference type="EMBL" id="HG937693">
    <property type="protein sequence ID" value="CDP34373.1"/>
    <property type="molecule type" value="Genomic_DNA"/>
</dbReference>
<dbReference type="PhylomeDB" id="A0A060T084"/>
<evidence type="ECO:0000259" key="1">
    <source>
        <dbReference type="Pfam" id="PF02627"/>
    </source>
</evidence>
<dbReference type="AlphaFoldDB" id="A0A060T084"/>
<evidence type="ECO:0000313" key="2">
    <source>
        <dbReference type="EMBL" id="CDP34373.1"/>
    </source>
</evidence>
<organism evidence="2">
    <name type="scientific">Blastobotrys adeninivorans</name>
    <name type="common">Yeast</name>
    <name type="synonym">Arxula adeninivorans</name>
    <dbReference type="NCBI Taxonomy" id="409370"/>
    <lineage>
        <taxon>Eukaryota</taxon>
        <taxon>Fungi</taxon>
        <taxon>Dikarya</taxon>
        <taxon>Ascomycota</taxon>
        <taxon>Saccharomycotina</taxon>
        <taxon>Dipodascomycetes</taxon>
        <taxon>Dipodascales</taxon>
        <taxon>Trichomonascaceae</taxon>
        <taxon>Blastobotrys</taxon>
    </lineage>
</organism>